<keyword evidence="3" id="KW-1185">Reference proteome</keyword>
<dbReference type="InterPro" id="IPR025272">
    <property type="entry name" value="SocA_Panacea"/>
</dbReference>
<dbReference type="EMBL" id="JAGRQH010000005">
    <property type="protein sequence ID" value="MBR0560035.1"/>
    <property type="molecule type" value="Genomic_DNA"/>
</dbReference>
<proteinExistence type="predicted"/>
<dbReference type="Pfam" id="PF13274">
    <property type="entry name" value="SocA_Panacea"/>
    <property type="match status" value="1"/>
</dbReference>
<gene>
    <name evidence="2" type="ORF">KB213_08215</name>
</gene>
<evidence type="ECO:0000313" key="2">
    <source>
        <dbReference type="EMBL" id="MBR0560035.1"/>
    </source>
</evidence>
<evidence type="ECO:0000259" key="1">
    <source>
        <dbReference type="Pfam" id="PF13274"/>
    </source>
</evidence>
<comment type="caution">
    <text evidence="2">The sequence shown here is derived from an EMBL/GenBank/DDBJ whole genome shotgun (WGS) entry which is preliminary data.</text>
</comment>
<dbReference type="Proteomes" id="UP000677812">
    <property type="component" value="Unassembled WGS sequence"/>
</dbReference>
<protein>
    <submittedName>
        <fullName evidence="2">SocA family protein</fullName>
    </submittedName>
</protein>
<evidence type="ECO:0000313" key="3">
    <source>
        <dbReference type="Proteomes" id="UP000677812"/>
    </source>
</evidence>
<sequence length="158" mass="17797">MPAHSPIAVANEFIKRMSSSATPNQMQIQKLVYIANGWNLAINGCALVDENPEAWDGGPVFRKIWNSIRDFGYSKQEGLLQGVFGVPKDHFTPDEENIIDHVWKKYGIFSGYELSEMTHRPDTPWTDTYINSGRNAKIPHDLVRKHFIKLAVAGRSAA</sequence>
<feature type="domain" description="Antitoxin SocA-like Panacea" evidence="1">
    <location>
        <begin position="28"/>
        <end position="125"/>
    </location>
</feature>
<name>A0ABS5E7Z6_9PROT</name>
<organism evidence="2 3">
    <name type="scientific">Neokomagataea anthophila</name>
    <dbReference type="NCBI Taxonomy" id="2826925"/>
    <lineage>
        <taxon>Bacteria</taxon>
        <taxon>Pseudomonadati</taxon>
        <taxon>Pseudomonadota</taxon>
        <taxon>Alphaproteobacteria</taxon>
        <taxon>Acetobacterales</taxon>
        <taxon>Acetobacteraceae</taxon>
        <taxon>Neokomagataea</taxon>
    </lineage>
</organism>
<accession>A0ABS5E7Z6</accession>
<reference evidence="2 3" key="1">
    <citation type="submission" date="2021-04" db="EMBL/GenBank/DDBJ databases">
        <title>The complete genome sequence of Neokomagataea sp. TBRC 2177.</title>
        <authorList>
            <person name="Charoenyingcharoen P."/>
            <person name="Yukphan P."/>
        </authorList>
    </citation>
    <scope>NUCLEOTIDE SEQUENCE [LARGE SCALE GENOMIC DNA]</scope>
    <source>
        <strain evidence="2 3">TBRC 2177</strain>
    </source>
</reference>
<dbReference type="RefSeq" id="WP_211682083.1">
    <property type="nucleotide sequence ID" value="NZ_JAGRQH010000005.1"/>
</dbReference>